<comment type="similarity">
    <text evidence="4">Belongs to the MsrA Met sulfoxide reductase family.</text>
</comment>
<evidence type="ECO:0000259" key="5">
    <source>
        <dbReference type="Pfam" id="PF01625"/>
    </source>
</evidence>
<dbReference type="InterPro" id="IPR036509">
    <property type="entry name" value="Met_Sox_Rdtase_MsrA_sf"/>
</dbReference>
<dbReference type="SUPFAM" id="SSF55068">
    <property type="entry name" value="Peptide methionine sulfoxide reductase"/>
    <property type="match status" value="1"/>
</dbReference>
<reference evidence="6 7" key="1">
    <citation type="submission" date="2018-06" db="EMBL/GenBank/DDBJ databases">
        <authorList>
            <consortium name="Pathogen Informatics"/>
            <person name="Doyle S."/>
        </authorList>
    </citation>
    <scope>NUCLEOTIDE SEQUENCE [LARGE SCALE GENOMIC DNA]</scope>
    <source>
        <strain evidence="6 7">NCTC13156</strain>
    </source>
</reference>
<dbReference type="Proteomes" id="UP000255269">
    <property type="component" value="Unassembled WGS sequence"/>
</dbReference>
<feature type="domain" description="Peptide methionine sulphoxide reductase MsrA" evidence="5">
    <location>
        <begin position="5"/>
        <end position="154"/>
    </location>
</feature>
<dbReference type="HAMAP" id="MF_01401">
    <property type="entry name" value="MsrA"/>
    <property type="match status" value="1"/>
</dbReference>
<name>A0A377Q115_9HELI</name>
<dbReference type="GO" id="GO:0008113">
    <property type="term" value="F:peptide-methionine (S)-S-oxide reductase activity"/>
    <property type="evidence" value="ECO:0007669"/>
    <property type="project" value="UniProtKB-UniRule"/>
</dbReference>
<comment type="catalytic activity">
    <reaction evidence="2 4">
        <text>L-methionyl-[protein] + [thioredoxin]-disulfide + H2O = L-methionyl-(S)-S-oxide-[protein] + [thioredoxin]-dithiol</text>
        <dbReference type="Rhea" id="RHEA:14217"/>
        <dbReference type="Rhea" id="RHEA-COMP:10698"/>
        <dbReference type="Rhea" id="RHEA-COMP:10700"/>
        <dbReference type="Rhea" id="RHEA-COMP:12313"/>
        <dbReference type="Rhea" id="RHEA-COMP:12315"/>
        <dbReference type="ChEBI" id="CHEBI:15377"/>
        <dbReference type="ChEBI" id="CHEBI:16044"/>
        <dbReference type="ChEBI" id="CHEBI:29950"/>
        <dbReference type="ChEBI" id="CHEBI:44120"/>
        <dbReference type="ChEBI" id="CHEBI:50058"/>
        <dbReference type="EC" id="1.8.4.11"/>
    </reaction>
</comment>
<evidence type="ECO:0000256" key="1">
    <source>
        <dbReference type="ARBA" id="ARBA00023002"/>
    </source>
</evidence>
<evidence type="ECO:0000256" key="4">
    <source>
        <dbReference type="HAMAP-Rule" id="MF_01401"/>
    </source>
</evidence>
<gene>
    <name evidence="6" type="primary">mrsA</name>
    <name evidence="4" type="synonym">msrA</name>
    <name evidence="6" type="ORF">NCTC13156_01209</name>
</gene>
<evidence type="ECO:0000256" key="2">
    <source>
        <dbReference type="ARBA" id="ARBA00047806"/>
    </source>
</evidence>
<dbReference type="AlphaFoldDB" id="A0A377Q115"/>
<dbReference type="Gene3D" id="3.30.1060.10">
    <property type="entry name" value="Peptide methionine sulphoxide reductase MsrA"/>
    <property type="match status" value="1"/>
</dbReference>
<evidence type="ECO:0000313" key="7">
    <source>
        <dbReference type="Proteomes" id="UP000255269"/>
    </source>
</evidence>
<dbReference type="NCBIfam" id="TIGR00401">
    <property type="entry name" value="msrA"/>
    <property type="match status" value="1"/>
</dbReference>
<protein>
    <recommendedName>
        <fullName evidence="4">Peptide methionine sulfoxide reductase MsrA</fullName>
        <shortName evidence="4">Protein-methionine-S-oxide reductase</shortName>
        <ecNumber evidence="4">1.8.4.11</ecNumber>
    </recommendedName>
    <alternativeName>
        <fullName evidence="4">Peptide-methionine (S)-S-oxide reductase</fullName>
        <shortName evidence="4">Peptide Met(O) reductase</shortName>
    </alternativeName>
</protein>
<accession>A0A377Q115</accession>
<feature type="active site" evidence="4">
    <location>
        <position position="11"/>
    </location>
</feature>
<proteinExistence type="inferred from homology"/>
<comment type="function">
    <text evidence="4">Has an important function as a repair enzyme for proteins that have been inactivated by oxidation. Catalyzes the reversible oxidation-reduction of methionine sulfoxide in proteins to methionine.</text>
</comment>
<dbReference type="GO" id="GO:0005737">
    <property type="term" value="C:cytoplasm"/>
    <property type="evidence" value="ECO:0007669"/>
    <property type="project" value="TreeGrafter"/>
</dbReference>
<keyword evidence="1 4" id="KW-0560">Oxidoreductase</keyword>
<organism evidence="6 7">
    <name type="scientific">Helicobacter pullorum</name>
    <dbReference type="NCBI Taxonomy" id="35818"/>
    <lineage>
        <taxon>Bacteria</taxon>
        <taxon>Pseudomonadati</taxon>
        <taxon>Campylobacterota</taxon>
        <taxon>Epsilonproteobacteria</taxon>
        <taxon>Campylobacterales</taxon>
        <taxon>Helicobacteraceae</taxon>
        <taxon>Helicobacter</taxon>
    </lineage>
</organism>
<dbReference type="EMBL" id="UGJF01000001">
    <property type="protein sequence ID" value="STQ88372.1"/>
    <property type="molecule type" value="Genomic_DNA"/>
</dbReference>
<dbReference type="EC" id="1.8.4.11" evidence="4"/>
<dbReference type="RefSeq" id="WP_065829645.1">
    <property type="nucleotide sequence ID" value="NZ_MAOZ01000038.1"/>
</dbReference>
<dbReference type="PANTHER" id="PTHR42799:SF2">
    <property type="entry name" value="MITOCHONDRIAL PEPTIDE METHIONINE SULFOXIDE REDUCTASE"/>
    <property type="match status" value="1"/>
</dbReference>
<evidence type="ECO:0000313" key="6">
    <source>
        <dbReference type="EMBL" id="STQ88372.1"/>
    </source>
</evidence>
<comment type="catalytic activity">
    <reaction evidence="3 4">
        <text>[thioredoxin]-disulfide + L-methionine + H2O = L-methionine (S)-S-oxide + [thioredoxin]-dithiol</text>
        <dbReference type="Rhea" id="RHEA:19993"/>
        <dbReference type="Rhea" id="RHEA-COMP:10698"/>
        <dbReference type="Rhea" id="RHEA-COMP:10700"/>
        <dbReference type="ChEBI" id="CHEBI:15377"/>
        <dbReference type="ChEBI" id="CHEBI:29950"/>
        <dbReference type="ChEBI" id="CHEBI:50058"/>
        <dbReference type="ChEBI" id="CHEBI:57844"/>
        <dbReference type="ChEBI" id="CHEBI:58772"/>
        <dbReference type="EC" id="1.8.4.11"/>
    </reaction>
</comment>
<dbReference type="InterPro" id="IPR002569">
    <property type="entry name" value="Met_Sox_Rdtase_MsrA_dom"/>
</dbReference>
<dbReference type="InterPro" id="IPR050162">
    <property type="entry name" value="MsrA_MetSO_reductase"/>
</dbReference>
<dbReference type="GO" id="GO:0034599">
    <property type="term" value="P:cellular response to oxidative stress"/>
    <property type="evidence" value="ECO:0007669"/>
    <property type="project" value="TreeGrafter"/>
</dbReference>
<dbReference type="Pfam" id="PF01625">
    <property type="entry name" value="PMSR"/>
    <property type="match status" value="1"/>
</dbReference>
<dbReference type="PANTHER" id="PTHR42799">
    <property type="entry name" value="MITOCHONDRIAL PEPTIDE METHIONINE SULFOXIDE REDUCTASE"/>
    <property type="match status" value="1"/>
</dbReference>
<sequence length="162" mass="18369">MQQVIYLAGGCFWGIQGYFDLVRGVVDSEVGYANSKIENPSYELVCSGITGAVEAVKIVYESDILSLREILERFFDIVNPFSLNYQANDFGTQYRSGIYALDSKILQEVAKFVENLQKSLPQKIVTEILELENFYPAESYHQKYLAKNPNGYCHIDLSKALE</sequence>
<dbReference type="GO" id="GO:0033744">
    <property type="term" value="F:L-methionine:thioredoxin-disulfide S-oxidoreductase activity"/>
    <property type="evidence" value="ECO:0007669"/>
    <property type="project" value="RHEA"/>
</dbReference>
<evidence type="ECO:0000256" key="3">
    <source>
        <dbReference type="ARBA" id="ARBA00048782"/>
    </source>
</evidence>